<dbReference type="GeneID" id="97283824"/>
<dbReference type="SUPFAM" id="SSF51735">
    <property type="entry name" value="NAD(P)-binding Rossmann-fold domains"/>
    <property type="match status" value="1"/>
</dbReference>
<accession>A0ABZ1KVJ8</accession>
<dbReference type="InterPro" id="IPR037062">
    <property type="entry name" value="Malic_N_dom_sf"/>
</dbReference>
<keyword evidence="2" id="KW-0560">Oxidoreductase</keyword>
<evidence type="ECO:0000259" key="4">
    <source>
        <dbReference type="SMART" id="SM00919"/>
    </source>
</evidence>
<dbReference type="Gene3D" id="3.40.50.720">
    <property type="entry name" value="NAD(P)-binding Rossmann-like Domain"/>
    <property type="match status" value="1"/>
</dbReference>
<name>A0ABZ1KVJ8_STRAH</name>
<evidence type="ECO:0000259" key="5">
    <source>
        <dbReference type="SMART" id="SM01274"/>
    </source>
</evidence>
<dbReference type="InterPro" id="IPR036291">
    <property type="entry name" value="NAD(P)-bd_dom_sf"/>
</dbReference>
<evidence type="ECO:0000313" key="6">
    <source>
        <dbReference type="EMBL" id="WTQ83421.1"/>
    </source>
</evidence>
<evidence type="ECO:0000256" key="2">
    <source>
        <dbReference type="ARBA" id="ARBA00023002"/>
    </source>
</evidence>
<feature type="domain" description="Malic enzyme NAD-binding" evidence="4">
    <location>
        <begin position="180"/>
        <end position="400"/>
    </location>
</feature>
<gene>
    <name evidence="6" type="ORF">OG350_25350</name>
</gene>
<dbReference type="Proteomes" id="UP001622557">
    <property type="component" value="Chromosome"/>
</dbReference>
<reference evidence="6 7" key="1">
    <citation type="submission" date="2022-10" db="EMBL/GenBank/DDBJ databases">
        <title>The complete genomes of actinobacterial strains from the NBC collection.</title>
        <authorList>
            <person name="Joergensen T.S."/>
            <person name="Alvarez Arevalo M."/>
            <person name="Sterndorff E.B."/>
            <person name="Faurdal D."/>
            <person name="Vuksanovic O."/>
            <person name="Mourched A.-S."/>
            <person name="Charusanti P."/>
            <person name="Shaw S."/>
            <person name="Blin K."/>
            <person name="Weber T."/>
        </authorList>
    </citation>
    <scope>NUCLEOTIDE SEQUENCE [LARGE SCALE GENOMIC DNA]</scope>
    <source>
        <strain evidence="6 7">NBC_00156</strain>
    </source>
</reference>
<dbReference type="EMBL" id="CP108164">
    <property type="protein sequence ID" value="WTQ83421.1"/>
    <property type="molecule type" value="Genomic_DNA"/>
</dbReference>
<evidence type="ECO:0000256" key="1">
    <source>
        <dbReference type="ARBA" id="ARBA00008785"/>
    </source>
</evidence>
<organism evidence="6 7">
    <name type="scientific">Streptomyces achromogenes</name>
    <dbReference type="NCBI Taxonomy" id="67255"/>
    <lineage>
        <taxon>Bacteria</taxon>
        <taxon>Bacillati</taxon>
        <taxon>Actinomycetota</taxon>
        <taxon>Actinomycetes</taxon>
        <taxon>Kitasatosporales</taxon>
        <taxon>Streptomycetaceae</taxon>
        <taxon>Streptomyces</taxon>
    </lineage>
</organism>
<keyword evidence="7" id="KW-1185">Reference proteome</keyword>
<feature type="region of interest" description="Disordered" evidence="3">
    <location>
        <begin position="1"/>
        <end position="25"/>
    </location>
</feature>
<dbReference type="InterPro" id="IPR012302">
    <property type="entry name" value="Malic_NAD-bd"/>
</dbReference>
<dbReference type="PIRSF" id="PIRSF000106">
    <property type="entry name" value="ME"/>
    <property type="match status" value="1"/>
</dbReference>
<protein>
    <submittedName>
        <fullName evidence="6">NADP-dependent malic enzyme</fullName>
    </submittedName>
</protein>
<dbReference type="SUPFAM" id="SSF53223">
    <property type="entry name" value="Aminoacid dehydrogenase-like, N-terminal domain"/>
    <property type="match status" value="1"/>
</dbReference>
<dbReference type="InterPro" id="IPR012301">
    <property type="entry name" value="Malic_N_dom"/>
</dbReference>
<dbReference type="InterPro" id="IPR046346">
    <property type="entry name" value="Aminoacid_DH-like_N_sf"/>
</dbReference>
<feature type="domain" description="Malic enzyme N-terminal" evidence="5">
    <location>
        <begin position="35"/>
        <end position="168"/>
    </location>
</feature>
<dbReference type="Pfam" id="PF03949">
    <property type="entry name" value="Malic_M"/>
    <property type="match status" value="1"/>
</dbReference>
<dbReference type="InterPro" id="IPR051674">
    <property type="entry name" value="Malate_Decarboxylase"/>
</dbReference>
<dbReference type="RefSeq" id="WP_030609877.1">
    <property type="nucleotide sequence ID" value="NZ_CP108164.1"/>
</dbReference>
<dbReference type="Pfam" id="PF00390">
    <property type="entry name" value="malic"/>
    <property type="match status" value="1"/>
</dbReference>
<proteinExistence type="inferred from homology"/>
<evidence type="ECO:0000256" key="3">
    <source>
        <dbReference type="SAM" id="MobiDB-lite"/>
    </source>
</evidence>
<comment type="similarity">
    <text evidence="1">Belongs to the malic enzymes family.</text>
</comment>
<sequence length="407" mass="42124">MAAEIVNPRSDNTTDQDGGAEPLDSFDPAFALHRGGKMAVQATVPVRDKDDLSLAYTPGVARVCTAIAEQPELVNDYTWKSNVVAVVTDGTAVLGLGDIGPQASLPVMEGKAILFKQFGGVDAVPIALDCTDVDDIVETVVRLAPSFGGVNLEDISAPRCFEIERRLQERLDIPVFHDDQHGTAVVTLAALRNAARLSGREIGQLRAVISGAGAAGVAIARMLVEAGIGDVAVTDRKGVVSADRDDLTPVKRELAGFTNKAGLTGSLENALAGADVFIGVSGGTVPEEAVASMAQGAFVFAMANPNPEVHPDVAHKYAAVVATGRSDFPNQINNVLAFPGIFAGALQVRATRITEGMKIAAAEALAAVVGDDLAADYVIPSPFDERVAPAVTAAVAAAARAEGVARR</sequence>
<dbReference type="PANTHER" id="PTHR43237:SF4">
    <property type="entry name" value="NADP-DEPENDENT MALIC ENZYME"/>
    <property type="match status" value="1"/>
</dbReference>
<dbReference type="PANTHER" id="PTHR43237">
    <property type="entry name" value="NADP-DEPENDENT MALIC ENZYME"/>
    <property type="match status" value="1"/>
</dbReference>
<dbReference type="SMART" id="SM01274">
    <property type="entry name" value="malic"/>
    <property type="match status" value="1"/>
</dbReference>
<dbReference type="InterPro" id="IPR001891">
    <property type="entry name" value="Malic_OxRdtase"/>
</dbReference>
<evidence type="ECO:0000313" key="7">
    <source>
        <dbReference type="Proteomes" id="UP001622557"/>
    </source>
</evidence>
<dbReference type="Gene3D" id="3.40.50.10380">
    <property type="entry name" value="Malic enzyme, N-terminal domain"/>
    <property type="match status" value="1"/>
</dbReference>
<dbReference type="SMART" id="SM00919">
    <property type="entry name" value="Malic_M"/>
    <property type="match status" value="1"/>
</dbReference>